<evidence type="ECO:0000313" key="4">
    <source>
        <dbReference type="WBParaSite" id="DME_0000557501-mRNA-1"/>
    </source>
</evidence>
<dbReference type="WBParaSite" id="DME_0000557501-mRNA-1">
    <property type="protein sequence ID" value="DME_0000557501-mRNA-1"/>
    <property type="gene ID" value="DME_0000557501"/>
</dbReference>
<name>A0A0N4UDZ6_DRAME</name>
<dbReference type="Proteomes" id="UP000274756">
    <property type="component" value="Unassembled WGS sequence"/>
</dbReference>
<keyword evidence="3" id="KW-1185">Reference proteome</keyword>
<dbReference type="EMBL" id="UYYG01000006">
    <property type="protein sequence ID" value="VDN50647.1"/>
    <property type="molecule type" value="Genomic_DNA"/>
</dbReference>
<protein>
    <submittedName>
        <fullName evidence="1 4">Uncharacterized protein</fullName>
    </submittedName>
</protein>
<reference evidence="1 3" key="2">
    <citation type="submission" date="2018-11" db="EMBL/GenBank/DDBJ databases">
        <authorList>
            <consortium name="Pathogen Informatics"/>
        </authorList>
    </citation>
    <scope>NUCLEOTIDE SEQUENCE [LARGE SCALE GENOMIC DNA]</scope>
</reference>
<gene>
    <name evidence="1" type="ORF">DME_LOCUS620</name>
</gene>
<sequence length="146" mass="16777">METAARFGNNRKLFRLLYEATIAQRMISEMLLIAMDEFFEAKVNHDASSVAPEILDSLIEPYLQLRQKRKIISIIQKFKANKMVFGLNSSSITSSTIELSTREKQFCFLFLRKMTGRIMTIIEEPAFQTSPGKIFVPLLLHKLMAV</sequence>
<reference evidence="4" key="1">
    <citation type="submission" date="2017-02" db="UniProtKB">
        <authorList>
            <consortium name="WormBaseParasite"/>
        </authorList>
    </citation>
    <scope>IDENTIFICATION</scope>
</reference>
<evidence type="ECO:0000313" key="3">
    <source>
        <dbReference type="Proteomes" id="UP000274756"/>
    </source>
</evidence>
<proteinExistence type="predicted"/>
<accession>A0A0N4UDZ6</accession>
<dbReference type="OrthoDB" id="410381at2759"/>
<organism evidence="2 4">
    <name type="scientific">Dracunculus medinensis</name>
    <name type="common">Guinea worm</name>
    <dbReference type="NCBI Taxonomy" id="318479"/>
    <lineage>
        <taxon>Eukaryota</taxon>
        <taxon>Metazoa</taxon>
        <taxon>Ecdysozoa</taxon>
        <taxon>Nematoda</taxon>
        <taxon>Chromadorea</taxon>
        <taxon>Rhabditida</taxon>
        <taxon>Spirurina</taxon>
        <taxon>Dracunculoidea</taxon>
        <taxon>Dracunculidae</taxon>
        <taxon>Dracunculus</taxon>
    </lineage>
</organism>
<dbReference type="AlphaFoldDB" id="A0A0N4UDZ6"/>
<dbReference type="Proteomes" id="UP000038040">
    <property type="component" value="Unplaced"/>
</dbReference>
<evidence type="ECO:0000313" key="2">
    <source>
        <dbReference type="Proteomes" id="UP000038040"/>
    </source>
</evidence>
<evidence type="ECO:0000313" key="1">
    <source>
        <dbReference type="EMBL" id="VDN50647.1"/>
    </source>
</evidence>